<evidence type="ECO:0000256" key="7">
    <source>
        <dbReference type="ARBA" id="ARBA00022723"/>
    </source>
</evidence>
<keyword evidence="6 11" id="KW-0540">Nuclease</keyword>
<comment type="similarity">
    <text evidence="4">Belongs to the RNase HII family. RnhC subfamily.</text>
</comment>
<evidence type="ECO:0000313" key="14">
    <source>
        <dbReference type="Proteomes" id="UP000786662"/>
    </source>
</evidence>
<comment type="caution">
    <text evidence="10">Lacks conserved residue(s) required for the propagation of feature annotation.</text>
</comment>
<keyword evidence="5" id="KW-0963">Cytoplasm</keyword>
<dbReference type="GO" id="GO:0006298">
    <property type="term" value="P:mismatch repair"/>
    <property type="evidence" value="ECO:0007669"/>
    <property type="project" value="TreeGrafter"/>
</dbReference>
<reference evidence="13" key="1">
    <citation type="submission" date="2020-07" db="EMBL/GenBank/DDBJ databases">
        <title>Huge and variable diversity of episymbiotic CPR bacteria and DPANN archaea in groundwater ecosystems.</title>
        <authorList>
            <person name="He C.Y."/>
            <person name="Keren R."/>
            <person name="Whittaker M."/>
            <person name="Farag I.F."/>
            <person name="Doudna J."/>
            <person name="Cate J.H.D."/>
            <person name="Banfield J.F."/>
        </authorList>
    </citation>
    <scope>NUCLEOTIDE SEQUENCE</scope>
    <source>
        <strain evidence="13">NC_groundwater_191_Ag_S-0.1um_45_8</strain>
    </source>
</reference>
<dbReference type="EMBL" id="JACOYY010000018">
    <property type="protein sequence ID" value="MBI2052145.1"/>
    <property type="molecule type" value="Genomic_DNA"/>
</dbReference>
<keyword evidence="8 11" id="KW-0255">Endonuclease</keyword>
<evidence type="ECO:0000256" key="9">
    <source>
        <dbReference type="ARBA" id="ARBA00022801"/>
    </source>
</evidence>
<dbReference type="Proteomes" id="UP000786662">
    <property type="component" value="Unassembled WGS sequence"/>
</dbReference>
<evidence type="ECO:0000256" key="10">
    <source>
        <dbReference type="PROSITE-ProRule" id="PRU01319"/>
    </source>
</evidence>
<dbReference type="PANTHER" id="PTHR10954">
    <property type="entry name" value="RIBONUCLEASE H2 SUBUNIT A"/>
    <property type="match status" value="1"/>
</dbReference>
<dbReference type="GO" id="GO:0032299">
    <property type="term" value="C:ribonuclease H2 complex"/>
    <property type="evidence" value="ECO:0007669"/>
    <property type="project" value="TreeGrafter"/>
</dbReference>
<dbReference type="InterPro" id="IPR023160">
    <property type="entry name" value="RNase_HII_hlx-loop-hlx_cap_dom"/>
</dbReference>
<dbReference type="InterPro" id="IPR036397">
    <property type="entry name" value="RNaseH_sf"/>
</dbReference>
<evidence type="ECO:0000259" key="12">
    <source>
        <dbReference type="PROSITE" id="PS51975"/>
    </source>
</evidence>
<dbReference type="InterPro" id="IPR012337">
    <property type="entry name" value="RNaseH-like_sf"/>
</dbReference>
<keyword evidence="9 11" id="KW-0378">Hydrolase</keyword>
<comment type="function">
    <text evidence="2 11">Endonuclease that specifically degrades the RNA of RNA-DNA hybrids.</text>
</comment>
<evidence type="ECO:0000256" key="1">
    <source>
        <dbReference type="ARBA" id="ARBA00000077"/>
    </source>
</evidence>
<dbReference type="PROSITE" id="PS51975">
    <property type="entry name" value="RNASE_H_2"/>
    <property type="match status" value="1"/>
</dbReference>
<dbReference type="Gene3D" id="3.30.420.10">
    <property type="entry name" value="Ribonuclease H-like superfamily/Ribonuclease H"/>
    <property type="match status" value="1"/>
</dbReference>
<dbReference type="GO" id="GO:0046872">
    <property type="term" value="F:metal ion binding"/>
    <property type="evidence" value="ECO:0007669"/>
    <property type="project" value="UniProtKB-KW"/>
</dbReference>
<sequence length="125" mass="14297">NDLEINFSARLINYFSPHRTYLDAPVSGPGIKRYCRSIGSLCLNPDHKIIGANKMDNHNVLVATASILAKSEREKHVKILRNKYGDFGSGYTSDPKTIKWLVDWKRLKGQWPSIVRKKWNTLNSL</sequence>
<dbReference type="Gene3D" id="1.10.10.460">
    <property type="entry name" value="Ribonuclease hii. Domain 2"/>
    <property type="match status" value="1"/>
</dbReference>
<evidence type="ECO:0000256" key="3">
    <source>
        <dbReference type="ARBA" id="ARBA00004496"/>
    </source>
</evidence>
<gene>
    <name evidence="13" type="ORF">HYT38_00500</name>
</gene>
<dbReference type="GO" id="GO:0004523">
    <property type="term" value="F:RNA-DNA hybrid ribonuclease activity"/>
    <property type="evidence" value="ECO:0007669"/>
    <property type="project" value="UniProtKB-EC"/>
</dbReference>
<feature type="domain" description="RNase H type-2" evidence="12">
    <location>
        <begin position="1"/>
        <end position="125"/>
    </location>
</feature>
<comment type="subcellular location">
    <subcellularLocation>
        <location evidence="3">Cytoplasm</location>
    </subcellularLocation>
</comment>
<dbReference type="GO" id="GO:0003723">
    <property type="term" value="F:RNA binding"/>
    <property type="evidence" value="ECO:0007669"/>
    <property type="project" value="UniProtKB-UniRule"/>
</dbReference>
<dbReference type="SUPFAM" id="SSF53098">
    <property type="entry name" value="Ribonuclease H-like"/>
    <property type="match status" value="1"/>
</dbReference>
<dbReference type="PANTHER" id="PTHR10954:SF23">
    <property type="entry name" value="RIBONUCLEASE"/>
    <property type="match status" value="1"/>
</dbReference>
<protein>
    <recommendedName>
        <fullName evidence="11">Ribonuclease</fullName>
        <ecNumber evidence="11">3.1.26.4</ecNumber>
    </recommendedName>
</protein>
<dbReference type="GO" id="GO:0043137">
    <property type="term" value="P:DNA replication, removal of RNA primer"/>
    <property type="evidence" value="ECO:0007669"/>
    <property type="project" value="TreeGrafter"/>
</dbReference>
<name>A0A9D6HTP8_9BACT</name>
<evidence type="ECO:0000256" key="11">
    <source>
        <dbReference type="RuleBase" id="RU003515"/>
    </source>
</evidence>
<dbReference type="GO" id="GO:0005737">
    <property type="term" value="C:cytoplasm"/>
    <property type="evidence" value="ECO:0007669"/>
    <property type="project" value="UniProtKB-SubCell"/>
</dbReference>
<proteinExistence type="inferred from homology"/>
<dbReference type="Pfam" id="PF01351">
    <property type="entry name" value="RNase_HII"/>
    <property type="match status" value="1"/>
</dbReference>
<dbReference type="EC" id="3.1.26.4" evidence="11"/>
<evidence type="ECO:0000256" key="4">
    <source>
        <dbReference type="ARBA" id="ARBA00008378"/>
    </source>
</evidence>
<comment type="caution">
    <text evidence="13">The sequence shown here is derived from an EMBL/GenBank/DDBJ whole genome shotgun (WGS) entry which is preliminary data.</text>
</comment>
<evidence type="ECO:0000256" key="8">
    <source>
        <dbReference type="ARBA" id="ARBA00022759"/>
    </source>
</evidence>
<evidence type="ECO:0000256" key="5">
    <source>
        <dbReference type="ARBA" id="ARBA00022490"/>
    </source>
</evidence>
<comment type="catalytic activity">
    <reaction evidence="1 11">
        <text>Endonucleolytic cleavage to 5'-phosphomonoester.</text>
        <dbReference type="EC" id="3.1.26.4"/>
    </reaction>
</comment>
<evidence type="ECO:0000256" key="2">
    <source>
        <dbReference type="ARBA" id="ARBA00004065"/>
    </source>
</evidence>
<dbReference type="InterPro" id="IPR024567">
    <property type="entry name" value="RNase_HII/HIII_dom"/>
</dbReference>
<feature type="non-terminal residue" evidence="13">
    <location>
        <position position="1"/>
    </location>
</feature>
<evidence type="ECO:0000313" key="13">
    <source>
        <dbReference type="EMBL" id="MBI2052145.1"/>
    </source>
</evidence>
<keyword evidence="7" id="KW-0479">Metal-binding</keyword>
<evidence type="ECO:0000256" key="6">
    <source>
        <dbReference type="ARBA" id="ARBA00022722"/>
    </source>
</evidence>
<organism evidence="13 14">
    <name type="scientific">Candidatus Sungiibacteriota bacterium</name>
    <dbReference type="NCBI Taxonomy" id="2750080"/>
    <lineage>
        <taxon>Bacteria</taxon>
        <taxon>Candidatus Sungiibacteriota</taxon>
    </lineage>
</organism>
<dbReference type="AlphaFoldDB" id="A0A9D6HTP8"/>
<accession>A0A9D6HTP8</accession>
<dbReference type="InterPro" id="IPR001352">
    <property type="entry name" value="RNase_HII/HIII"/>
</dbReference>